<dbReference type="AlphaFoldDB" id="A0AAU0USN4"/>
<dbReference type="GO" id="GO:0009055">
    <property type="term" value="F:electron transfer activity"/>
    <property type="evidence" value="ECO:0007669"/>
    <property type="project" value="UniProtKB-UniRule"/>
</dbReference>
<dbReference type="InterPro" id="IPR017896">
    <property type="entry name" value="4Fe4S_Fe-S-bd"/>
</dbReference>
<dbReference type="InterPro" id="IPR001080">
    <property type="entry name" value="3Fe4S_ferredoxin"/>
</dbReference>
<feature type="domain" description="4Fe-4S ferredoxin-type" evidence="8">
    <location>
        <begin position="1"/>
        <end position="29"/>
    </location>
</feature>
<dbReference type="PANTHER" id="PTHR36923">
    <property type="entry name" value="FERREDOXIN"/>
    <property type="match status" value="1"/>
</dbReference>
<evidence type="ECO:0000256" key="4">
    <source>
        <dbReference type="ARBA" id="ARBA00023004"/>
    </source>
</evidence>
<name>A0AAU0USN4_9FIRM</name>
<keyword evidence="4 6" id="KW-0408">Iron</keyword>
<protein>
    <recommendedName>
        <fullName evidence="6">Ferredoxin</fullName>
    </recommendedName>
</protein>
<evidence type="ECO:0000256" key="7">
    <source>
        <dbReference type="SAM" id="MobiDB-lite"/>
    </source>
</evidence>
<dbReference type="GO" id="GO:0051536">
    <property type="term" value="F:iron-sulfur cluster binding"/>
    <property type="evidence" value="ECO:0007669"/>
    <property type="project" value="UniProtKB-KW"/>
</dbReference>
<keyword evidence="5 6" id="KW-0411">Iron-sulfur</keyword>
<evidence type="ECO:0000256" key="6">
    <source>
        <dbReference type="RuleBase" id="RU368020"/>
    </source>
</evidence>
<dbReference type="InterPro" id="IPR017900">
    <property type="entry name" value="4Fe4S_Fe_S_CS"/>
</dbReference>
<evidence type="ECO:0000313" key="10">
    <source>
        <dbReference type="Proteomes" id="UP001329915"/>
    </source>
</evidence>
<sequence length="62" mass="6758">MKVKVDPDECIECGACIDTCPEVFDWDEDGKAKSIVDEVPSDQQDDAHEAVEGCPTEAISED</sequence>
<organism evidence="9 10">
    <name type="scientific">Metallumcola ferriviriculae</name>
    <dbReference type="NCBI Taxonomy" id="3039180"/>
    <lineage>
        <taxon>Bacteria</taxon>
        <taxon>Bacillati</taxon>
        <taxon>Bacillota</taxon>
        <taxon>Clostridia</taxon>
        <taxon>Neomoorellales</taxon>
        <taxon>Desulfitibacteraceae</taxon>
        <taxon>Metallumcola</taxon>
    </lineage>
</organism>
<keyword evidence="1 6" id="KW-0813">Transport</keyword>
<dbReference type="PROSITE" id="PS51379">
    <property type="entry name" value="4FE4S_FER_2"/>
    <property type="match status" value="1"/>
</dbReference>
<keyword evidence="10" id="KW-1185">Reference proteome</keyword>
<gene>
    <name evidence="9" type="ORF">MFMK1_003112</name>
</gene>
<evidence type="ECO:0000259" key="8">
    <source>
        <dbReference type="PROSITE" id="PS51379"/>
    </source>
</evidence>
<keyword evidence="2 6" id="KW-0479">Metal-binding</keyword>
<dbReference type="PROSITE" id="PS00198">
    <property type="entry name" value="4FE4S_FER_1"/>
    <property type="match status" value="1"/>
</dbReference>
<feature type="region of interest" description="Disordered" evidence="7">
    <location>
        <begin position="39"/>
        <end position="62"/>
    </location>
</feature>
<comment type="function">
    <text evidence="6">Ferredoxins are iron-sulfur proteins that transfer electrons in a wide variety of metabolic reactions.</text>
</comment>
<dbReference type="RefSeq" id="WP_366922639.1">
    <property type="nucleotide sequence ID" value="NZ_CP121694.1"/>
</dbReference>
<proteinExistence type="predicted"/>
<dbReference type="PANTHER" id="PTHR36923:SF3">
    <property type="entry name" value="FERREDOXIN"/>
    <property type="match status" value="1"/>
</dbReference>
<evidence type="ECO:0000256" key="3">
    <source>
        <dbReference type="ARBA" id="ARBA00022982"/>
    </source>
</evidence>
<dbReference type="SUPFAM" id="SSF54862">
    <property type="entry name" value="4Fe-4S ferredoxins"/>
    <property type="match status" value="1"/>
</dbReference>
<evidence type="ECO:0000256" key="2">
    <source>
        <dbReference type="ARBA" id="ARBA00022723"/>
    </source>
</evidence>
<dbReference type="PRINTS" id="PR00352">
    <property type="entry name" value="3FE4SFRDOXIN"/>
</dbReference>
<accession>A0AAU0USN4</accession>
<evidence type="ECO:0000313" key="9">
    <source>
        <dbReference type="EMBL" id="WRO23256.1"/>
    </source>
</evidence>
<dbReference type="Gene3D" id="3.30.70.20">
    <property type="match status" value="1"/>
</dbReference>
<evidence type="ECO:0000256" key="5">
    <source>
        <dbReference type="ARBA" id="ARBA00023014"/>
    </source>
</evidence>
<dbReference type="GO" id="GO:0005506">
    <property type="term" value="F:iron ion binding"/>
    <property type="evidence" value="ECO:0007669"/>
    <property type="project" value="UniProtKB-UniRule"/>
</dbReference>
<dbReference type="KEGG" id="dbc:MFMK1_003112"/>
<keyword evidence="3 6" id="KW-0249">Electron transport</keyword>
<dbReference type="EMBL" id="CP121694">
    <property type="protein sequence ID" value="WRO23256.1"/>
    <property type="molecule type" value="Genomic_DNA"/>
</dbReference>
<dbReference type="Proteomes" id="UP001329915">
    <property type="component" value="Chromosome"/>
</dbReference>
<dbReference type="Pfam" id="PF13370">
    <property type="entry name" value="Fer4_13"/>
    <property type="match status" value="1"/>
</dbReference>
<dbReference type="InterPro" id="IPR051269">
    <property type="entry name" value="Fe-S_cluster_ET"/>
</dbReference>
<evidence type="ECO:0000256" key="1">
    <source>
        <dbReference type="ARBA" id="ARBA00022448"/>
    </source>
</evidence>
<reference evidence="9 10" key="1">
    <citation type="submission" date="2023-04" db="EMBL/GenBank/DDBJ databases">
        <authorList>
            <person name="Hsu D."/>
        </authorList>
    </citation>
    <scope>NUCLEOTIDE SEQUENCE [LARGE SCALE GENOMIC DNA]</scope>
    <source>
        <strain evidence="9 10">MK1</strain>
    </source>
</reference>